<dbReference type="PANTHER" id="PTHR43701">
    <property type="entry name" value="MEMBRANE TRANSPORTER PROTEIN MJ0441-RELATED"/>
    <property type="match status" value="1"/>
</dbReference>
<comment type="subcellular location">
    <subcellularLocation>
        <location evidence="1">Membrane</location>
        <topology evidence="1">Multi-pass membrane protein</topology>
    </subcellularLocation>
</comment>
<keyword evidence="4 5" id="KW-0472">Membrane</keyword>
<feature type="transmembrane region" description="Helical" evidence="5">
    <location>
        <begin position="103"/>
        <end position="124"/>
    </location>
</feature>
<feature type="transmembrane region" description="Helical" evidence="5">
    <location>
        <begin position="131"/>
        <end position="149"/>
    </location>
</feature>
<feature type="transmembrane region" description="Helical" evidence="5">
    <location>
        <begin position="75"/>
        <end position="97"/>
    </location>
</feature>
<evidence type="ECO:0000256" key="1">
    <source>
        <dbReference type="ARBA" id="ARBA00004141"/>
    </source>
</evidence>
<organism evidence="6">
    <name type="scientific">freshwater metagenome</name>
    <dbReference type="NCBI Taxonomy" id="449393"/>
    <lineage>
        <taxon>unclassified sequences</taxon>
        <taxon>metagenomes</taxon>
        <taxon>ecological metagenomes</taxon>
    </lineage>
</organism>
<evidence type="ECO:0000256" key="3">
    <source>
        <dbReference type="ARBA" id="ARBA00022989"/>
    </source>
</evidence>
<keyword evidence="2 5" id="KW-0812">Transmembrane</keyword>
<keyword evidence="3 5" id="KW-1133">Transmembrane helix</keyword>
<gene>
    <name evidence="6" type="ORF">UFOPK2086_01055</name>
</gene>
<dbReference type="GO" id="GO:0016020">
    <property type="term" value="C:membrane"/>
    <property type="evidence" value="ECO:0007669"/>
    <property type="project" value="UniProtKB-SubCell"/>
</dbReference>
<feature type="transmembrane region" description="Helical" evidence="5">
    <location>
        <begin position="161"/>
        <end position="190"/>
    </location>
</feature>
<dbReference type="InterPro" id="IPR051598">
    <property type="entry name" value="TSUP/Inactive_protease-like"/>
</dbReference>
<dbReference type="Pfam" id="PF01925">
    <property type="entry name" value="TauE"/>
    <property type="match status" value="2"/>
</dbReference>
<dbReference type="PANTHER" id="PTHR43701:SF2">
    <property type="entry name" value="MEMBRANE TRANSPORTER PROTEIN YJNA-RELATED"/>
    <property type="match status" value="1"/>
</dbReference>
<feature type="transmembrane region" description="Helical" evidence="5">
    <location>
        <begin position="233"/>
        <end position="251"/>
    </location>
</feature>
<reference evidence="6" key="1">
    <citation type="submission" date="2020-05" db="EMBL/GenBank/DDBJ databases">
        <authorList>
            <person name="Chiriac C."/>
            <person name="Salcher M."/>
            <person name="Ghai R."/>
            <person name="Kavagutti S V."/>
        </authorList>
    </citation>
    <scope>NUCLEOTIDE SEQUENCE</scope>
</reference>
<evidence type="ECO:0000256" key="5">
    <source>
        <dbReference type="SAM" id="Phobius"/>
    </source>
</evidence>
<evidence type="ECO:0000256" key="4">
    <source>
        <dbReference type="ARBA" id="ARBA00023136"/>
    </source>
</evidence>
<feature type="transmembrane region" description="Helical" evidence="5">
    <location>
        <begin position="35"/>
        <end position="68"/>
    </location>
</feature>
<dbReference type="AlphaFoldDB" id="A0A6J6JWR7"/>
<feature type="transmembrane region" description="Helical" evidence="5">
    <location>
        <begin position="258"/>
        <end position="277"/>
    </location>
</feature>
<protein>
    <submittedName>
        <fullName evidence="6">Unannotated protein</fullName>
    </submittedName>
</protein>
<evidence type="ECO:0000313" key="6">
    <source>
        <dbReference type="EMBL" id="CAB4641787.1"/>
    </source>
</evidence>
<dbReference type="InterPro" id="IPR002781">
    <property type="entry name" value="TM_pro_TauE-like"/>
</dbReference>
<sequence>MDDAFLNPREHLAFVGAWEPMSDESTLAPPSHSASVLTIVLVGVAAGLLSGMFGVGGGILLVPGLVLIAKMDQRVAHGTSLAAVLPISAASLMSYWSHDHVDWRVAACLAAGALLGALLGTRLLNVLPHRTLAIAFAGLLIVTAIRLFLPLDSGVREVLNLGSIVALVAIGVATGILAGLLGVGGGVVMVPAMMMLLHMPSAFAKGTSVAVIIPTSIMGTWRNRTKKNVDLKAASIVGLGGILSAFVGGWISTKMSDTVSNVLFASLLTVVATRLILQVRTEDKAGVVQH</sequence>
<proteinExistence type="predicted"/>
<accession>A0A6J6JWR7</accession>
<dbReference type="EMBL" id="CAEZVQ010000163">
    <property type="protein sequence ID" value="CAB4641787.1"/>
    <property type="molecule type" value="Genomic_DNA"/>
</dbReference>
<evidence type="ECO:0000256" key="2">
    <source>
        <dbReference type="ARBA" id="ARBA00022692"/>
    </source>
</evidence>
<name>A0A6J6JWR7_9ZZZZ</name>